<dbReference type="EMBL" id="KB741216">
    <property type="protein sequence ID" value="ENN72535.1"/>
    <property type="molecule type" value="Genomic_DNA"/>
</dbReference>
<sequence>MFIKSSPFAQLPGLRQGKIHSHVCGKEPLYSRDNGCTVAAIVVYEHTPGTVETSPCQPLLHPAELTRAGIARGSVDDALGRIQALRLNVHSDSENWAILSEVGVKRAEDAAANSFGLQIHIQDEVEPR</sequence>
<feature type="non-terminal residue" evidence="1">
    <location>
        <position position="1"/>
    </location>
</feature>
<reference evidence="1" key="1">
    <citation type="journal article" date="2013" name="Genome Biol.">
        <title>Draft genome of the mountain pine beetle, Dendroctonus ponderosae Hopkins, a major forest pest.</title>
        <authorList>
            <person name="Keeling C.I."/>
            <person name="Yuen M.M."/>
            <person name="Liao N.Y."/>
            <person name="Docking T.R."/>
            <person name="Chan S.K."/>
            <person name="Taylor G.A."/>
            <person name="Palmquist D.L."/>
            <person name="Jackman S.D."/>
            <person name="Nguyen A."/>
            <person name="Li M."/>
            <person name="Henderson H."/>
            <person name="Janes J.K."/>
            <person name="Zhao Y."/>
            <person name="Pandoh P."/>
            <person name="Moore R."/>
            <person name="Sperling F.A."/>
            <person name="Huber D.P."/>
            <person name="Birol I."/>
            <person name="Jones S.J."/>
            <person name="Bohlmann J."/>
        </authorList>
    </citation>
    <scope>NUCLEOTIDE SEQUENCE</scope>
</reference>
<proteinExistence type="predicted"/>
<gene>
    <name evidence="1" type="ORF">YQE_10875</name>
</gene>
<dbReference type="OrthoDB" id="2016523at2759"/>
<evidence type="ECO:0000313" key="1">
    <source>
        <dbReference type="EMBL" id="ENN72535.1"/>
    </source>
</evidence>
<name>N6TTG3_DENPD</name>
<accession>N6TTG3</accession>
<protein>
    <submittedName>
        <fullName evidence="1">Uncharacterized protein</fullName>
    </submittedName>
</protein>
<dbReference type="HOGENOM" id="CLU_1961842_0_0_1"/>
<dbReference type="AlphaFoldDB" id="N6TTG3"/>
<organism evidence="1">
    <name type="scientific">Dendroctonus ponderosae</name>
    <name type="common">Mountain pine beetle</name>
    <dbReference type="NCBI Taxonomy" id="77166"/>
    <lineage>
        <taxon>Eukaryota</taxon>
        <taxon>Metazoa</taxon>
        <taxon>Ecdysozoa</taxon>
        <taxon>Arthropoda</taxon>
        <taxon>Hexapoda</taxon>
        <taxon>Insecta</taxon>
        <taxon>Pterygota</taxon>
        <taxon>Neoptera</taxon>
        <taxon>Endopterygota</taxon>
        <taxon>Coleoptera</taxon>
        <taxon>Polyphaga</taxon>
        <taxon>Cucujiformia</taxon>
        <taxon>Curculionidae</taxon>
        <taxon>Scolytinae</taxon>
        <taxon>Dendroctonus</taxon>
    </lineage>
</organism>